<keyword evidence="4 10" id="KW-0812">Transmembrane</keyword>
<keyword evidence="3" id="KW-0716">Sensory transduction</keyword>
<dbReference type="Pfam" id="PF02949">
    <property type="entry name" value="7tm_6"/>
    <property type="match status" value="1"/>
</dbReference>
<comment type="subcellular location">
    <subcellularLocation>
        <location evidence="1">Cell membrane</location>
        <topology evidence="1">Multi-pass membrane protein</topology>
    </subcellularLocation>
</comment>
<evidence type="ECO:0000256" key="8">
    <source>
        <dbReference type="ARBA" id="ARBA00023170"/>
    </source>
</evidence>
<evidence type="ECO:0000256" key="4">
    <source>
        <dbReference type="ARBA" id="ARBA00022692"/>
    </source>
</evidence>
<keyword evidence="5" id="KW-0552">Olfaction</keyword>
<accession>A0AAW2F5K4</accession>
<feature type="transmembrane region" description="Helical" evidence="10">
    <location>
        <begin position="258"/>
        <end position="282"/>
    </location>
</feature>
<dbReference type="InterPro" id="IPR004117">
    <property type="entry name" value="7tm6_olfct_rcpt"/>
</dbReference>
<feature type="transmembrane region" description="Helical" evidence="10">
    <location>
        <begin position="294"/>
        <end position="314"/>
    </location>
</feature>
<evidence type="ECO:0000256" key="3">
    <source>
        <dbReference type="ARBA" id="ARBA00022606"/>
    </source>
</evidence>
<keyword evidence="2" id="KW-1003">Cell membrane</keyword>
<gene>
    <name evidence="11" type="ORF">PUN28_014516</name>
</gene>
<keyword evidence="6 10" id="KW-1133">Transmembrane helix</keyword>
<protein>
    <recommendedName>
        <fullName evidence="13">Odorant receptor</fullName>
    </recommendedName>
</protein>
<evidence type="ECO:0000313" key="12">
    <source>
        <dbReference type="Proteomes" id="UP001430953"/>
    </source>
</evidence>
<proteinExistence type="predicted"/>
<dbReference type="AlphaFoldDB" id="A0AAW2F5K4"/>
<evidence type="ECO:0000256" key="2">
    <source>
        <dbReference type="ARBA" id="ARBA00022475"/>
    </source>
</evidence>
<keyword evidence="7 10" id="KW-0472">Membrane</keyword>
<keyword evidence="12" id="KW-1185">Reference proteome</keyword>
<reference evidence="11 12" key="1">
    <citation type="submission" date="2023-03" db="EMBL/GenBank/DDBJ databases">
        <title>High recombination rates correlate with genetic variation in Cardiocondyla obscurior ants.</title>
        <authorList>
            <person name="Errbii M."/>
        </authorList>
    </citation>
    <scope>NUCLEOTIDE SEQUENCE [LARGE SCALE GENOMIC DNA]</scope>
    <source>
        <strain evidence="11">Alpha-2009</strain>
        <tissue evidence="11">Whole body</tissue>
    </source>
</reference>
<sequence>MQSFSFNRILLLVIGLWPYQRTKFTRFQCICCFTILTSSIIFQLTRLITSKCTANLICEVFSSVSFFIVSLAKYNSFCINTGAIKDILIQLEHVRNQLKDKNEVAIIDEYTYNARQYSIGLTILCAFFTFVFITLQYFPSILIFPVLSKNVSQSRHVPIKMEYFIDQEKYFNLILLHVNVTFCIALVSILSIGTMLITYFIFTCGMFKITCYRIKRALNCNIQRNVTTKRKNLIVEDIKYAVEIHLQAMKLTTHIMSIFETMIFLLIVFGVICLALNLFELFEMMSSEINMEKFILPVVNVAISIIYMFISNYIGQNIIDHNNDVFHTA</sequence>
<evidence type="ECO:0000256" key="6">
    <source>
        <dbReference type="ARBA" id="ARBA00022989"/>
    </source>
</evidence>
<dbReference type="EMBL" id="JADYXP020000015">
    <property type="protein sequence ID" value="KAL0109500.1"/>
    <property type="molecule type" value="Genomic_DNA"/>
</dbReference>
<feature type="transmembrane region" description="Helical" evidence="10">
    <location>
        <begin position="119"/>
        <end position="147"/>
    </location>
</feature>
<evidence type="ECO:0000256" key="1">
    <source>
        <dbReference type="ARBA" id="ARBA00004651"/>
    </source>
</evidence>
<dbReference type="GO" id="GO:0005549">
    <property type="term" value="F:odorant binding"/>
    <property type="evidence" value="ECO:0007669"/>
    <property type="project" value="InterPro"/>
</dbReference>
<dbReference type="Proteomes" id="UP001430953">
    <property type="component" value="Unassembled WGS sequence"/>
</dbReference>
<dbReference type="GO" id="GO:0007165">
    <property type="term" value="P:signal transduction"/>
    <property type="evidence" value="ECO:0007669"/>
    <property type="project" value="UniProtKB-KW"/>
</dbReference>
<evidence type="ECO:0000256" key="5">
    <source>
        <dbReference type="ARBA" id="ARBA00022725"/>
    </source>
</evidence>
<comment type="caution">
    <text evidence="11">The sequence shown here is derived from an EMBL/GenBank/DDBJ whole genome shotgun (WGS) entry which is preliminary data.</text>
</comment>
<keyword evidence="8" id="KW-0675">Receptor</keyword>
<dbReference type="PANTHER" id="PTHR21137:SF35">
    <property type="entry name" value="ODORANT RECEPTOR 19A-RELATED"/>
    <property type="match status" value="1"/>
</dbReference>
<evidence type="ECO:0000256" key="7">
    <source>
        <dbReference type="ARBA" id="ARBA00023136"/>
    </source>
</evidence>
<keyword evidence="9" id="KW-0807">Transducer</keyword>
<evidence type="ECO:0000256" key="9">
    <source>
        <dbReference type="ARBA" id="ARBA00023224"/>
    </source>
</evidence>
<dbReference type="GO" id="GO:0005886">
    <property type="term" value="C:plasma membrane"/>
    <property type="evidence" value="ECO:0007669"/>
    <property type="project" value="UniProtKB-SubCell"/>
</dbReference>
<evidence type="ECO:0008006" key="13">
    <source>
        <dbReference type="Google" id="ProtNLM"/>
    </source>
</evidence>
<name>A0AAW2F5K4_9HYME</name>
<dbReference type="GO" id="GO:0004984">
    <property type="term" value="F:olfactory receptor activity"/>
    <property type="evidence" value="ECO:0007669"/>
    <property type="project" value="InterPro"/>
</dbReference>
<evidence type="ECO:0000313" key="11">
    <source>
        <dbReference type="EMBL" id="KAL0109500.1"/>
    </source>
</evidence>
<dbReference type="PANTHER" id="PTHR21137">
    <property type="entry name" value="ODORANT RECEPTOR"/>
    <property type="match status" value="1"/>
</dbReference>
<organism evidence="11 12">
    <name type="scientific">Cardiocondyla obscurior</name>
    <dbReference type="NCBI Taxonomy" id="286306"/>
    <lineage>
        <taxon>Eukaryota</taxon>
        <taxon>Metazoa</taxon>
        <taxon>Ecdysozoa</taxon>
        <taxon>Arthropoda</taxon>
        <taxon>Hexapoda</taxon>
        <taxon>Insecta</taxon>
        <taxon>Pterygota</taxon>
        <taxon>Neoptera</taxon>
        <taxon>Endopterygota</taxon>
        <taxon>Hymenoptera</taxon>
        <taxon>Apocrita</taxon>
        <taxon>Aculeata</taxon>
        <taxon>Formicoidea</taxon>
        <taxon>Formicidae</taxon>
        <taxon>Myrmicinae</taxon>
        <taxon>Cardiocondyla</taxon>
    </lineage>
</organism>
<evidence type="ECO:0000256" key="10">
    <source>
        <dbReference type="SAM" id="Phobius"/>
    </source>
</evidence>